<dbReference type="InterPro" id="IPR002401">
    <property type="entry name" value="Cyt_P450_E_grp-I"/>
</dbReference>
<proteinExistence type="inferred from homology"/>
<reference evidence="10" key="3">
    <citation type="journal article" date="2022" name="bioRxiv">
        <title>A global pangenome for the wheat fungal pathogen Pyrenophora tritici-repentis and prediction of effector protein structural homology.</title>
        <authorList>
            <person name="Moolhuijzen P."/>
            <person name="See P.T."/>
            <person name="Shi G."/>
            <person name="Powell H.R."/>
            <person name="Cockram J."/>
            <person name="Jorgensen L.N."/>
            <person name="Benslimane H."/>
            <person name="Strelkov S.E."/>
            <person name="Turner J."/>
            <person name="Liu Z."/>
            <person name="Moffat C.S."/>
        </authorList>
    </citation>
    <scope>NUCLEOTIDE SEQUENCE</scope>
    <source>
        <strain evidence="10">86-124</strain>
    </source>
</reference>
<dbReference type="GO" id="GO:0016705">
    <property type="term" value="F:oxidoreductase activity, acting on paired donors, with incorporation or reduction of molecular oxygen"/>
    <property type="evidence" value="ECO:0007669"/>
    <property type="project" value="InterPro"/>
</dbReference>
<dbReference type="CDD" id="cd11058">
    <property type="entry name" value="CYP60B-like"/>
    <property type="match status" value="1"/>
</dbReference>
<reference evidence="10" key="2">
    <citation type="submission" date="2021-05" db="EMBL/GenBank/DDBJ databases">
        <authorList>
            <person name="Moolhuijzen P.M."/>
            <person name="Moffat C.S."/>
        </authorList>
    </citation>
    <scope>NUCLEOTIDE SEQUENCE</scope>
    <source>
        <strain evidence="10">86-124</strain>
    </source>
</reference>
<evidence type="ECO:0000256" key="1">
    <source>
        <dbReference type="ARBA" id="ARBA00001971"/>
    </source>
</evidence>
<evidence type="ECO:0000256" key="5">
    <source>
        <dbReference type="ARBA" id="ARBA00023004"/>
    </source>
</evidence>
<organism evidence="9 11">
    <name type="scientific">Pyrenophora tritici-repentis</name>
    <dbReference type="NCBI Taxonomy" id="45151"/>
    <lineage>
        <taxon>Eukaryota</taxon>
        <taxon>Fungi</taxon>
        <taxon>Dikarya</taxon>
        <taxon>Ascomycota</taxon>
        <taxon>Pezizomycotina</taxon>
        <taxon>Dothideomycetes</taxon>
        <taxon>Pleosporomycetidae</taxon>
        <taxon>Pleosporales</taxon>
        <taxon>Pleosporineae</taxon>
        <taxon>Pleosporaceae</taxon>
        <taxon>Pyrenophora</taxon>
    </lineage>
</organism>
<keyword evidence="8" id="KW-1133">Transmembrane helix</keyword>
<evidence type="ECO:0000313" key="11">
    <source>
        <dbReference type="Proteomes" id="UP000245464"/>
    </source>
</evidence>
<evidence type="ECO:0000313" key="9">
    <source>
        <dbReference type="EMBL" id="KAF7578054.1"/>
    </source>
</evidence>
<dbReference type="InterPro" id="IPR017972">
    <property type="entry name" value="Cyt_P450_CS"/>
</dbReference>
<dbReference type="PRINTS" id="PR00385">
    <property type="entry name" value="P450"/>
</dbReference>
<dbReference type="PRINTS" id="PR00463">
    <property type="entry name" value="EP450I"/>
</dbReference>
<name>A0A2W1G6C0_9PLEO</name>
<gene>
    <name evidence="10" type="ORF">Ptr86124_003525</name>
    <name evidence="9" type="ORF">PtrM4_022940</name>
</gene>
<evidence type="ECO:0000256" key="8">
    <source>
        <dbReference type="SAM" id="Phobius"/>
    </source>
</evidence>
<evidence type="ECO:0000256" key="7">
    <source>
        <dbReference type="RuleBase" id="RU000461"/>
    </source>
</evidence>
<keyword evidence="7" id="KW-0560">Oxidoreductase</keyword>
<dbReference type="GO" id="GO:0004497">
    <property type="term" value="F:monooxygenase activity"/>
    <property type="evidence" value="ECO:0007669"/>
    <property type="project" value="UniProtKB-KW"/>
</dbReference>
<dbReference type="OrthoDB" id="1470350at2759"/>
<evidence type="ECO:0000313" key="12">
    <source>
        <dbReference type="Proteomes" id="UP000249757"/>
    </source>
</evidence>
<dbReference type="OMA" id="ENHEWID"/>
<keyword evidence="3 6" id="KW-0349">Heme</keyword>
<comment type="cofactor">
    <cofactor evidence="1 6">
        <name>heme</name>
        <dbReference type="ChEBI" id="CHEBI:30413"/>
    </cofactor>
</comment>
<dbReference type="GO" id="GO:0020037">
    <property type="term" value="F:heme binding"/>
    <property type="evidence" value="ECO:0007669"/>
    <property type="project" value="InterPro"/>
</dbReference>
<comment type="caution">
    <text evidence="9">The sequence shown here is derived from an EMBL/GenBank/DDBJ whole genome shotgun (WGS) entry which is preliminary data.</text>
</comment>
<dbReference type="PROSITE" id="PS00086">
    <property type="entry name" value="CYTOCHROME_P450"/>
    <property type="match status" value="1"/>
</dbReference>
<comment type="similarity">
    <text evidence="2 7">Belongs to the cytochrome P450 family.</text>
</comment>
<evidence type="ECO:0000313" key="10">
    <source>
        <dbReference type="EMBL" id="KAI1518224.1"/>
    </source>
</evidence>
<dbReference type="PANTHER" id="PTHR24305:SF210">
    <property type="entry name" value="CYTOCHROME P450 MONOOXYGENASE ASQL-RELATED"/>
    <property type="match status" value="1"/>
</dbReference>
<evidence type="ECO:0000256" key="2">
    <source>
        <dbReference type="ARBA" id="ARBA00010617"/>
    </source>
</evidence>
<dbReference type="InterPro" id="IPR001128">
    <property type="entry name" value="Cyt_P450"/>
</dbReference>
<dbReference type="Proteomes" id="UP000245464">
    <property type="component" value="Chromosome 1"/>
</dbReference>
<dbReference type="EMBL" id="NQIK02000001">
    <property type="protein sequence ID" value="KAF7578054.1"/>
    <property type="molecule type" value="Genomic_DNA"/>
</dbReference>
<accession>A0A2W1G6C0</accession>
<keyword evidence="8" id="KW-0472">Membrane</keyword>
<dbReference type="Pfam" id="PF00067">
    <property type="entry name" value="p450"/>
    <property type="match status" value="1"/>
</dbReference>
<sequence length="522" mass="58795">MSSLHEQLTRSELFSLRGFALASGLTLAAAITYSTYIVIYNLFFHPLRHIPGPLFARACPIPYALVIRKGTIIPWLKALHDKYGEVVRMSPGQVSFISGETAWQDVQGFRTGKSKDSSLFMRDTNWAPASLNGTTSIFASNGELHARLRRNVASGFSVSALRLQESLILEYADLLVSRLREVSTEGAVDMVDWYSFTAFDIIGDLIFSEPFGCLRDGKGHEWVPFVYNGVSNLPKLYTEKVWAIFKWYDTLRSIFEDQEKPLRTRLALLAKSQKKVNECIAKVEKGTDKRVEASFFAGVIRKEGTERGLTRNELDTVAMGFLGAGSETTATILSGATYMLLINPDKYEKIVHEIRTAFSSTEEITMDAVNKLEYLIAVFQESFRMYPPVSTGIPRVAPPSGAEVSGYYVPGGTNVHIPQHAANLSTRNFKDPEKFVPERWLGDPKYKDDKLSVMQPFGMGPTVCLGKNLAYVEMRVILAKCLFAFDMELDESVKSEHWINKQRQFFLWEKPDLNVRLTPVKR</sequence>
<feature type="binding site" description="axial binding residue" evidence="6">
    <location>
        <position position="464"/>
    </location>
    <ligand>
        <name>heme</name>
        <dbReference type="ChEBI" id="CHEBI:30413"/>
    </ligand>
    <ligandPart>
        <name>Fe</name>
        <dbReference type="ChEBI" id="CHEBI:18248"/>
    </ligandPart>
</feature>
<dbReference type="EMBL" id="NRDI02000003">
    <property type="protein sequence ID" value="KAI1518224.1"/>
    <property type="molecule type" value="Genomic_DNA"/>
</dbReference>
<keyword evidence="4 6" id="KW-0479">Metal-binding</keyword>
<dbReference type="GO" id="GO:0005506">
    <property type="term" value="F:iron ion binding"/>
    <property type="evidence" value="ECO:0007669"/>
    <property type="project" value="InterPro"/>
</dbReference>
<keyword evidence="8" id="KW-0812">Transmembrane</keyword>
<keyword evidence="7" id="KW-0503">Monooxygenase</keyword>
<dbReference type="PANTHER" id="PTHR24305">
    <property type="entry name" value="CYTOCHROME P450"/>
    <property type="match status" value="1"/>
</dbReference>
<evidence type="ECO:0000256" key="3">
    <source>
        <dbReference type="ARBA" id="ARBA00022617"/>
    </source>
</evidence>
<reference evidence="9" key="1">
    <citation type="journal article" date="2018" name="BMC Genomics">
        <title>Comparative genomics of the wheat fungal pathogen Pyrenophora tritici-repentis reveals chromosomal variations and genome plasticity.</title>
        <authorList>
            <person name="Moolhuijzen P."/>
            <person name="See P.T."/>
            <person name="Hane J.K."/>
            <person name="Shi G."/>
            <person name="Liu Z."/>
            <person name="Oliver R.P."/>
            <person name="Moffat C.S."/>
        </authorList>
    </citation>
    <scope>NUCLEOTIDE SEQUENCE [LARGE SCALE GENOMIC DNA]</scope>
    <source>
        <strain evidence="9">M4</strain>
    </source>
</reference>
<dbReference type="InterPro" id="IPR050121">
    <property type="entry name" value="Cytochrome_P450_monoxygenase"/>
</dbReference>
<dbReference type="Proteomes" id="UP000249757">
    <property type="component" value="Unassembled WGS sequence"/>
</dbReference>
<evidence type="ECO:0000256" key="6">
    <source>
        <dbReference type="PIRSR" id="PIRSR602401-1"/>
    </source>
</evidence>
<protein>
    <submittedName>
        <fullName evidence="9 10">Cytochrome P450</fullName>
    </submittedName>
</protein>
<keyword evidence="5 6" id="KW-0408">Iron</keyword>
<feature type="transmembrane region" description="Helical" evidence="8">
    <location>
        <begin position="20"/>
        <end position="43"/>
    </location>
</feature>
<keyword evidence="12" id="KW-1185">Reference proteome</keyword>
<dbReference type="InterPro" id="IPR036396">
    <property type="entry name" value="Cyt_P450_sf"/>
</dbReference>
<dbReference type="AlphaFoldDB" id="A0A2W1G6C0"/>
<dbReference type="SUPFAM" id="SSF48264">
    <property type="entry name" value="Cytochrome P450"/>
    <property type="match status" value="1"/>
</dbReference>
<dbReference type="Gene3D" id="1.10.630.10">
    <property type="entry name" value="Cytochrome P450"/>
    <property type="match status" value="1"/>
</dbReference>
<reference evidence="12" key="4">
    <citation type="journal article" date="2022" name="Microb. Genom.">
        <title>A global pangenome for the wheat fungal pathogen Pyrenophora tritici-repentis and prediction of effector protein structural homology.</title>
        <authorList>
            <person name="Moolhuijzen P.M."/>
            <person name="See P.T."/>
            <person name="Shi G."/>
            <person name="Powell H.R."/>
            <person name="Cockram J."/>
            <person name="Jorgensen L.N."/>
            <person name="Benslimane H."/>
            <person name="Strelkov S.E."/>
            <person name="Turner J."/>
            <person name="Liu Z."/>
            <person name="Moffat C.S."/>
        </authorList>
    </citation>
    <scope>NUCLEOTIDE SEQUENCE [LARGE SCALE GENOMIC DNA]</scope>
</reference>
<evidence type="ECO:0000256" key="4">
    <source>
        <dbReference type="ARBA" id="ARBA00022723"/>
    </source>
</evidence>